<dbReference type="Proteomes" id="UP001432060">
    <property type="component" value="Chromosome"/>
</dbReference>
<dbReference type="Pfam" id="PF09339">
    <property type="entry name" value="HTH_IclR"/>
    <property type="match status" value="1"/>
</dbReference>
<accession>A0ABZ1XV46</accession>
<sequence>MPLDAFAHHGLSSSGLAILAALAEHDGQTLAELQGSASISRATAYRQRTTLTHLGLIQREGELLHLTPSALNGTGQPGPHCHHPATNWIDIAKRLGTHGTGHRRRQHHNAERARWHRVQLRLAARNRRTQPPPPPTPPLPSRKQPTPHARLPHPPNTSHTTPAIEDLPLQQHQRTHNPRTGSRSDGDSHAHRDDRADIDDCSGTLPRGRSDTGRADPGRRRLPHRP</sequence>
<evidence type="ECO:0000259" key="2">
    <source>
        <dbReference type="Pfam" id="PF09339"/>
    </source>
</evidence>
<name>A0ABZ1XV46_9ACTN</name>
<dbReference type="InterPro" id="IPR036390">
    <property type="entry name" value="WH_DNA-bd_sf"/>
</dbReference>
<reference evidence="3" key="1">
    <citation type="submission" date="2022-10" db="EMBL/GenBank/DDBJ databases">
        <title>The complete genomes of actinobacterial strains from the NBC collection.</title>
        <authorList>
            <person name="Joergensen T.S."/>
            <person name="Alvarez Arevalo M."/>
            <person name="Sterndorff E.B."/>
            <person name="Faurdal D."/>
            <person name="Vuksanovic O."/>
            <person name="Mourched A.-S."/>
            <person name="Charusanti P."/>
            <person name="Shaw S."/>
            <person name="Blin K."/>
            <person name="Weber T."/>
        </authorList>
    </citation>
    <scope>NUCLEOTIDE SEQUENCE</scope>
    <source>
        <strain evidence="3">NBC_00668</strain>
    </source>
</reference>
<organism evidence="3 4">
    <name type="scientific">Streptomyces melanogenes</name>
    <dbReference type="NCBI Taxonomy" id="67326"/>
    <lineage>
        <taxon>Bacteria</taxon>
        <taxon>Bacillati</taxon>
        <taxon>Actinomycetota</taxon>
        <taxon>Actinomycetes</taxon>
        <taxon>Kitasatosporales</taxon>
        <taxon>Streptomycetaceae</taxon>
        <taxon>Streptomyces</taxon>
    </lineage>
</organism>
<feature type="compositionally biased region" description="Basic and acidic residues" evidence="1">
    <location>
        <begin position="208"/>
        <end position="219"/>
    </location>
</feature>
<feature type="compositionally biased region" description="Basic and acidic residues" evidence="1">
    <location>
        <begin position="182"/>
        <end position="195"/>
    </location>
</feature>
<dbReference type="Gene3D" id="1.10.10.10">
    <property type="entry name" value="Winged helix-like DNA-binding domain superfamily/Winged helix DNA-binding domain"/>
    <property type="match status" value="1"/>
</dbReference>
<evidence type="ECO:0000256" key="1">
    <source>
        <dbReference type="SAM" id="MobiDB-lite"/>
    </source>
</evidence>
<proteinExistence type="predicted"/>
<evidence type="ECO:0000313" key="3">
    <source>
        <dbReference type="EMBL" id="WUT87379.1"/>
    </source>
</evidence>
<dbReference type="EMBL" id="CP109019">
    <property type="protein sequence ID" value="WUT87379.1"/>
    <property type="molecule type" value="Genomic_DNA"/>
</dbReference>
<protein>
    <submittedName>
        <fullName evidence="3">Helix-turn-helix domain-containing protein</fullName>
    </submittedName>
</protein>
<keyword evidence="4" id="KW-1185">Reference proteome</keyword>
<dbReference type="RefSeq" id="WP_329404387.1">
    <property type="nucleotide sequence ID" value="NZ_CP109019.1"/>
</dbReference>
<dbReference type="InterPro" id="IPR005471">
    <property type="entry name" value="Tscrpt_reg_IclR_N"/>
</dbReference>
<dbReference type="InterPro" id="IPR036388">
    <property type="entry name" value="WH-like_DNA-bd_sf"/>
</dbReference>
<feature type="domain" description="HTH iclR-type" evidence="2">
    <location>
        <begin position="15"/>
        <end position="60"/>
    </location>
</feature>
<evidence type="ECO:0000313" key="4">
    <source>
        <dbReference type="Proteomes" id="UP001432060"/>
    </source>
</evidence>
<dbReference type="SUPFAM" id="SSF46785">
    <property type="entry name" value="Winged helix' DNA-binding domain"/>
    <property type="match status" value="1"/>
</dbReference>
<feature type="region of interest" description="Disordered" evidence="1">
    <location>
        <begin position="124"/>
        <end position="226"/>
    </location>
</feature>
<gene>
    <name evidence="3" type="ORF">OG515_00115</name>
</gene>
<feature type="compositionally biased region" description="Pro residues" evidence="1">
    <location>
        <begin position="130"/>
        <end position="140"/>
    </location>
</feature>